<dbReference type="EMBL" id="FQYR01000002">
    <property type="protein sequence ID" value="SHI51944.1"/>
    <property type="molecule type" value="Genomic_DNA"/>
</dbReference>
<organism evidence="1 2">
    <name type="scientific">Rubritalea squalenifaciens DSM 18772</name>
    <dbReference type="NCBI Taxonomy" id="1123071"/>
    <lineage>
        <taxon>Bacteria</taxon>
        <taxon>Pseudomonadati</taxon>
        <taxon>Verrucomicrobiota</taxon>
        <taxon>Verrucomicrobiia</taxon>
        <taxon>Verrucomicrobiales</taxon>
        <taxon>Rubritaleaceae</taxon>
        <taxon>Rubritalea</taxon>
    </lineage>
</organism>
<evidence type="ECO:0000313" key="2">
    <source>
        <dbReference type="Proteomes" id="UP000184510"/>
    </source>
</evidence>
<dbReference type="Proteomes" id="UP000184510">
    <property type="component" value="Unassembled WGS sequence"/>
</dbReference>
<gene>
    <name evidence="1" type="ORF">SAMN02745181_0303</name>
</gene>
<keyword evidence="2" id="KW-1185">Reference proteome</keyword>
<dbReference type="InParanoid" id="A0A1M6BTR8"/>
<sequence length="155" mass="17827">MRRFLKIFFLSILTLIVAGLLLMRYVVMPSEGYPSWQAVRNIMQRDGEIRISFPEDVTILHAECRHPQAITGIQGQQVITKIGYAWSKVKVRLKKADGSELDIVFHPQKLNNWNRIHYLPKDPGNFDAGFLKYENSIEKDAHDITFPEQTADAAQ</sequence>
<accession>A0A1M6BTR8</accession>
<dbReference type="AlphaFoldDB" id="A0A1M6BTR8"/>
<name>A0A1M6BTR8_9BACT</name>
<reference evidence="1 2" key="1">
    <citation type="submission" date="2016-11" db="EMBL/GenBank/DDBJ databases">
        <authorList>
            <person name="Jaros S."/>
            <person name="Januszkiewicz K."/>
            <person name="Wedrychowicz H."/>
        </authorList>
    </citation>
    <scope>NUCLEOTIDE SEQUENCE [LARGE SCALE GENOMIC DNA]</scope>
    <source>
        <strain evidence="1 2">DSM 18772</strain>
    </source>
</reference>
<protein>
    <submittedName>
        <fullName evidence="1">Uncharacterized protein</fullName>
    </submittedName>
</protein>
<dbReference type="STRING" id="1123071.SAMN02745181_0303"/>
<dbReference type="RefSeq" id="WP_143157737.1">
    <property type="nucleotide sequence ID" value="NZ_FQYR01000002.1"/>
</dbReference>
<evidence type="ECO:0000313" key="1">
    <source>
        <dbReference type="EMBL" id="SHI51944.1"/>
    </source>
</evidence>
<proteinExistence type="predicted"/>
<dbReference type="OrthoDB" id="9877029at2"/>